<comment type="caution">
    <text evidence="1">The sequence shown here is derived from an EMBL/GenBank/DDBJ whole genome shotgun (WGS) entry which is preliminary data.</text>
</comment>
<sequence length="21" mass="2395">MHQKNLLCATCAAKDSILRMF</sequence>
<organism evidence="1 2">
    <name type="scientific">Larinioides sclopetarius</name>
    <dbReference type="NCBI Taxonomy" id="280406"/>
    <lineage>
        <taxon>Eukaryota</taxon>
        <taxon>Metazoa</taxon>
        <taxon>Ecdysozoa</taxon>
        <taxon>Arthropoda</taxon>
        <taxon>Chelicerata</taxon>
        <taxon>Arachnida</taxon>
        <taxon>Araneae</taxon>
        <taxon>Araneomorphae</taxon>
        <taxon>Entelegynae</taxon>
        <taxon>Araneoidea</taxon>
        <taxon>Araneidae</taxon>
        <taxon>Larinioides</taxon>
    </lineage>
</organism>
<protein>
    <submittedName>
        <fullName evidence="1">Uncharacterized protein</fullName>
    </submittedName>
</protein>
<dbReference type="AlphaFoldDB" id="A0AAV2AZP8"/>
<proteinExistence type="predicted"/>
<name>A0AAV2AZP8_9ARAC</name>
<keyword evidence="2" id="KW-1185">Reference proteome</keyword>
<gene>
    <name evidence="1" type="ORF">LARSCL_LOCUS15420</name>
</gene>
<evidence type="ECO:0000313" key="2">
    <source>
        <dbReference type="Proteomes" id="UP001497382"/>
    </source>
</evidence>
<accession>A0AAV2AZP8</accession>
<dbReference type="EMBL" id="CAXIEN010000233">
    <property type="protein sequence ID" value="CAL1288559.1"/>
    <property type="molecule type" value="Genomic_DNA"/>
</dbReference>
<evidence type="ECO:0000313" key="1">
    <source>
        <dbReference type="EMBL" id="CAL1288559.1"/>
    </source>
</evidence>
<dbReference type="Proteomes" id="UP001497382">
    <property type="component" value="Unassembled WGS sequence"/>
</dbReference>
<reference evidence="1 2" key="1">
    <citation type="submission" date="2024-04" db="EMBL/GenBank/DDBJ databases">
        <authorList>
            <person name="Rising A."/>
            <person name="Reimegard J."/>
            <person name="Sonavane S."/>
            <person name="Akerstrom W."/>
            <person name="Nylinder S."/>
            <person name="Hedman E."/>
            <person name="Kallberg Y."/>
        </authorList>
    </citation>
    <scope>NUCLEOTIDE SEQUENCE [LARGE SCALE GENOMIC DNA]</scope>
</reference>